<evidence type="ECO:0000313" key="3">
    <source>
        <dbReference type="RefSeq" id="XP_014663627.1"/>
    </source>
</evidence>
<dbReference type="Proteomes" id="UP000695022">
    <property type="component" value="Unplaced"/>
</dbReference>
<dbReference type="InterPro" id="IPR022111">
    <property type="entry name" value="Rhodanese_C"/>
</dbReference>
<dbReference type="PANTHER" id="PTHR43268:SF6">
    <property type="entry name" value="THIOSULFATE SULFURTRANSFERASE_RHODANESE-LIKE DOMAIN-CONTAINING PROTEIN 2"/>
    <property type="match status" value="1"/>
</dbReference>
<dbReference type="GeneID" id="106806264"/>
<proteinExistence type="predicted"/>
<accession>A0ABM1DUK6</accession>
<dbReference type="PANTHER" id="PTHR43268">
    <property type="entry name" value="THIOSULFATE SULFURTRANSFERASE/RHODANESE-LIKE DOMAIN-CONTAINING PROTEIN 2"/>
    <property type="match status" value="1"/>
</dbReference>
<reference evidence="3" key="1">
    <citation type="submission" date="2025-08" db="UniProtKB">
        <authorList>
            <consortium name="RefSeq"/>
        </authorList>
    </citation>
    <scope>IDENTIFICATION</scope>
</reference>
<dbReference type="Gene3D" id="3.40.250.10">
    <property type="entry name" value="Rhodanese-like domain"/>
    <property type="match status" value="1"/>
</dbReference>
<sequence length="142" mass="16402">MFSGKDVYMYCTGGIRCERGSAYLKQKGICKNIYQLQGGIHRYMEEFPDGLFRGKLFVFDNRYTVKSNDDVIADCTYCGRPWDKYSPCSSIHCHQLVLSCDRCRQEHHLTACCNECQAKGDAGEETEQCSCTRRRTRIPREL</sequence>
<dbReference type="PROSITE" id="PS50206">
    <property type="entry name" value="RHODANESE_3"/>
    <property type="match status" value="1"/>
</dbReference>
<dbReference type="InterPro" id="IPR036873">
    <property type="entry name" value="Rhodanese-like_dom_sf"/>
</dbReference>
<dbReference type="InterPro" id="IPR020936">
    <property type="entry name" value="TrhO"/>
</dbReference>
<keyword evidence="2" id="KW-1185">Reference proteome</keyword>
<dbReference type="SUPFAM" id="SSF52821">
    <property type="entry name" value="Rhodanese/Cell cycle control phosphatase"/>
    <property type="match status" value="1"/>
</dbReference>
<feature type="domain" description="Rhodanese" evidence="1">
    <location>
        <begin position="4"/>
        <end position="52"/>
    </location>
</feature>
<organism evidence="2 3">
    <name type="scientific">Priapulus caudatus</name>
    <name type="common">Priapulid worm</name>
    <dbReference type="NCBI Taxonomy" id="37621"/>
    <lineage>
        <taxon>Eukaryota</taxon>
        <taxon>Metazoa</taxon>
        <taxon>Ecdysozoa</taxon>
        <taxon>Scalidophora</taxon>
        <taxon>Priapulida</taxon>
        <taxon>Priapulimorpha</taxon>
        <taxon>Priapulimorphida</taxon>
        <taxon>Priapulidae</taxon>
        <taxon>Priapulus</taxon>
    </lineage>
</organism>
<gene>
    <name evidence="3" type="primary">LOC106806264</name>
</gene>
<protein>
    <submittedName>
        <fullName evidence="3">Thiosulfate sulfurtransferase/rhodanese-like domain-containing protein 2</fullName>
    </submittedName>
</protein>
<dbReference type="Pfam" id="PF12368">
    <property type="entry name" value="Rhodanese_C"/>
    <property type="match status" value="1"/>
</dbReference>
<evidence type="ECO:0000313" key="2">
    <source>
        <dbReference type="Proteomes" id="UP000695022"/>
    </source>
</evidence>
<dbReference type="InterPro" id="IPR001763">
    <property type="entry name" value="Rhodanese-like_dom"/>
</dbReference>
<dbReference type="RefSeq" id="XP_014663627.1">
    <property type="nucleotide sequence ID" value="XM_014808141.1"/>
</dbReference>
<evidence type="ECO:0000259" key="1">
    <source>
        <dbReference type="PROSITE" id="PS50206"/>
    </source>
</evidence>
<name>A0ABM1DUK6_PRICU</name>